<accession>A0A919ASC5</accession>
<dbReference type="Proteomes" id="UP000641386">
    <property type="component" value="Unassembled WGS sequence"/>
</dbReference>
<dbReference type="InterPro" id="IPR001387">
    <property type="entry name" value="Cro/C1-type_HTH"/>
</dbReference>
<feature type="domain" description="HTH cro/C1-type" evidence="1">
    <location>
        <begin position="37"/>
        <end position="84"/>
    </location>
</feature>
<dbReference type="RefSeq" id="WP_189908413.1">
    <property type="nucleotide sequence ID" value="NZ_BNBC01000105.1"/>
</dbReference>
<dbReference type="InterPro" id="IPR010982">
    <property type="entry name" value="Lambda_DNA-bd_dom_sf"/>
</dbReference>
<keyword evidence="3" id="KW-1185">Reference proteome</keyword>
<protein>
    <submittedName>
        <fullName evidence="2">Transcriptional regulator</fullName>
    </submittedName>
</protein>
<evidence type="ECO:0000259" key="1">
    <source>
        <dbReference type="PROSITE" id="PS50943"/>
    </source>
</evidence>
<reference evidence="2" key="1">
    <citation type="journal article" date="2014" name="Int. J. Syst. Evol. Microbiol.">
        <title>Complete genome sequence of Corynebacterium casei LMG S-19264T (=DSM 44701T), isolated from a smear-ripened cheese.</title>
        <authorList>
            <consortium name="US DOE Joint Genome Institute (JGI-PGF)"/>
            <person name="Walter F."/>
            <person name="Albersmeier A."/>
            <person name="Kalinowski J."/>
            <person name="Ruckert C."/>
        </authorList>
    </citation>
    <scope>NUCLEOTIDE SEQUENCE</scope>
    <source>
        <strain evidence="2">JCM 3302</strain>
    </source>
</reference>
<dbReference type="SMART" id="SM00530">
    <property type="entry name" value="HTH_XRE"/>
    <property type="match status" value="1"/>
</dbReference>
<evidence type="ECO:0000313" key="2">
    <source>
        <dbReference type="EMBL" id="GHF21183.1"/>
    </source>
</evidence>
<dbReference type="PANTHER" id="PTHR35010:SF2">
    <property type="entry name" value="BLL4672 PROTEIN"/>
    <property type="match status" value="1"/>
</dbReference>
<dbReference type="AlphaFoldDB" id="A0A919ASC5"/>
<dbReference type="Gene3D" id="3.30.450.180">
    <property type="match status" value="1"/>
</dbReference>
<dbReference type="SUPFAM" id="SSF47413">
    <property type="entry name" value="lambda repressor-like DNA-binding domains"/>
    <property type="match status" value="1"/>
</dbReference>
<dbReference type="EMBL" id="BNBC01000105">
    <property type="protein sequence ID" value="GHF21183.1"/>
    <property type="molecule type" value="Genomic_DNA"/>
</dbReference>
<dbReference type="Gene3D" id="1.10.260.40">
    <property type="entry name" value="lambda repressor-like DNA-binding domains"/>
    <property type="match status" value="1"/>
</dbReference>
<gene>
    <name evidence="2" type="ORF">GCM10014715_89260</name>
</gene>
<sequence length="293" mass="32843">MNTDAGNRLGQFLRARRELLRPEEIGMPADGRRRVTGLRREEVARLAGVSTDYYGRLEQGRERHPSLQVVDALARALELEEDAAKHLRRLALPRPGKRHRAAHDEHVSSPLLNMMAAWPQTPAVVLDRCLRVLAANALGKALFDGHTYRDDLLRLVFLDLDAPEFYPNWDRVAANTVGGLRAAVGTDYDDPHLIETVDELSFKSESFRRLWARHDIRQKTQETKRLRHPVVGELMLHYESFTVNSAPGQQLVVYQADPGSPSEEALSLLGSFTADSAVAETTQKRSTATRGPV</sequence>
<evidence type="ECO:0000313" key="3">
    <source>
        <dbReference type="Proteomes" id="UP000641386"/>
    </source>
</evidence>
<dbReference type="GO" id="GO:0003677">
    <property type="term" value="F:DNA binding"/>
    <property type="evidence" value="ECO:0007669"/>
    <property type="project" value="InterPro"/>
</dbReference>
<dbReference type="PANTHER" id="PTHR35010">
    <property type="entry name" value="BLL4672 PROTEIN-RELATED"/>
    <property type="match status" value="1"/>
</dbReference>
<proteinExistence type="predicted"/>
<organism evidence="2 3">
    <name type="scientific">Streptomyces spiralis</name>
    <dbReference type="NCBI Taxonomy" id="66376"/>
    <lineage>
        <taxon>Bacteria</taxon>
        <taxon>Bacillati</taxon>
        <taxon>Actinomycetota</taxon>
        <taxon>Actinomycetes</taxon>
        <taxon>Kitasatosporales</taxon>
        <taxon>Streptomycetaceae</taxon>
        <taxon>Streptomyces</taxon>
    </lineage>
</organism>
<dbReference type="InterPro" id="IPR041413">
    <property type="entry name" value="MLTR_LBD"/>
</dbReference>
<comment type="caution">
    <text evidence="2">The sequence shown here is derived from an EMBL/GenBank/DDBJ whole genome shotgun (WGS) entry which is preliminary data.</text>
</comment>
<dbReference type="PROSITE" id="PS50943">
    <property type="entry name" value="HTH_CROC1"/>
    <property type="match status" value="1"/>
</dbReference>
<reference evidence="2" key="2">
    <citation type="submission" date="2020-09" db="EMBL/GenBank/DDBJ databases">
        <authorList>
            <person name="Sun Q."/>
            <person name="Ohkuma M."/>
        </authorList>
    </citation>
    <scope>NUCLEOTIDE SEQUENCE</scope>
    <source>
        <strain evidence="2">JCM 3302</strain>
    </source>
</reference>
<dbReference type="CDD" id="cd00093">
    <property type="entry name" value="HTH_XRE"/>
    <property type="match status" value="1"/>
</dbReference>
<name>A0A919ASC5_9ACTN</name>
<dbReference type="Pfam" id="PF13560">
    <property type="entry name" value="HTH_31"/>
    <property type="match status" value="1"/>
</dbReference>
<dbReference type="Pfam" id="PF17765">
    <property type="entry name" value="MLTR_LBD"/>
    <property type="match status" value="1"/>
</dbReference>